<dbReference type="InterPro" id="IPR036942">
    <property type="entry name" value="Beta-barrel_TonB_sf"/>
</dbReference>
<dbReference type="Gene3D" id="2.40.170.20">
    <property type="entry name" value="TonB-dependent receptor, beta-barrel domain"/>
    <property type="match status" value="1"/>
</dbReference>
<evidence type="ECO:0000313" key="15">
    <source>
        <dbReference type="Proteomes" id="UP001595904"/>
    </source>
</evidence>
<keyword evidence="7 11" id="KW-0798">TonB box</keyword>
<comment type="subcellular location">
    <subcellularLocation>
        <location evidence="1 10">Cell outer membrane</location>
        <topology evidence="1 10">Multi-pass membrane protein</topology>
    </subcellularLocation>
</comment>
<gene>
    <name evidence="14" type="ORF">ACFPN2_33025</name>
</gene>
<evidence type="ECO:0000256" key="8">
    <source>
        <dbReference type="ARBA" id="ARBA00023136"/>
    </source>
</evidence>
<keyword evidence="4" id="KW-0406">Ion transport</keyword>
<dbReference type="Gene3D" id="2.170.130.10">
    <property type="entry name" value="TonB-dependent receptor, plug domain"/>
    <property type="match status" value="1"/>
</dbReference>
<sequence>MRVTAVATAICVSLVSLSVAQEVRAAIRKPTYIPAQPLEPALQALAKVCDLQVVYRTEIVGRQLSEGVAGDVTADEALQKILSGTGLTYMYLDEKTVTIVPPTAPATDSPRGDSAPLELQEIVVTGSHIRGAESSSPVVTRTQDQMLDAGQNSLREVLRTIPQNFTGGQNPGTGFGLGSTAAGSGNLTGASTLNLRGVGNQATLTLLNGHRLAYASSSNSVDISSIPFGAVERIEIVADGSSALYGADAVVGVANIILKRDYEGVDASARFGVSTEGGNEQQQYGLTSGTTWDTGGILVAAEYQDTNAIYADQRSYAKRRSPGLGLMPELENQSVLVSGHQQLASNLSFEFDGFYAERSSYYTYASDARGSYLLNGGTQDSQAESFVLAPSLQLELGGDWRTSLSTMVGHDYADFYQEAYLNNASIAAATIGMNNKTASVEINADGPLFALPAGMVRAAVGGGYREQSMRQTNTFAKAKEQETYFGFAELNLPLLQNLSASAAIRYEDYPDIGDVTTPKLGLIYSPTPDFDLKASWGRSFRAPSIYQTYVQANIVARPVTTYGGTGYPTTASALYLLVGGRELKPERAKTWSATLDLHPRALSNLQVELSYFNIDYTDRILAPITYPARSLSDPIYRDLVNLSPSDADKTAAVAAAIASGGTFFNQLGRAYDPADVVAIIDNRTANVAEQNIRGVDATVAYSWGSLTFTGYASYMDSKQKLSSLQPYVDLAGSVFNPPHLRGNVGVVWGLDALTLSSFVNYIGGVEDVQITPSRDVSSMTTLDLTARFQVPDGPSLFRNLELMLSMQNVFDAQPDSIYTSSSIFHPYDSTNYSPVGRFVRFGISRHW</sequence>
<name>A0ABV8T6C4_9GAMM</name>
<dbReference type="EMBL" id="JBHSDU010000015">
    <property type="protein sequence ID" value="MFC4313944.1"/>
    <property type="molecule type" value="Genomic_DNA"/>
</dbReference>
<feature type="domain" description="Secretin/TonB short N-terminal" evidence="13">
    <location>
        <begin position="51"/>
        <end position="102"/>
    </location>
</feature>
<reference evidence="15" key="1">
    <citation type="journal article" date="2019" name="Int. J. Syst. Evol. Microbiol.">
        <title>The Global Catalogue of Microorganisms (GCM) 10K type strain sequencing project: providing services to taxonomists for standard genome sequencing and annotation.</title>
        <authorList>
            <consortium name="The Broad Institute Genomics Platform"/>
            <consortium name="The Broad Institute Genome Sequencing Center for Infectious Disease"/>
            <person name="Wu L."/>
            <person name="Ma J."/>
        </authorList>
    </citation>
    <scope>NUCLEOTIDE SEQUENCE [LARGE SCALE GENOMIC DNA]</scope>
    <source>
        <strain evidence="15">CGMCC 1.10759</strain>
    </source>
</reference>
<feature type="signal peptide" evidence="12">
    <location>
        <begin position="1"/>
        <end position="25"/>
    </location>
</feature>
<feature type="chain" id="PRO_5046713241" evidence="12">
    <location>
        <begin position="26"/>
        <end position="847"/>
    </location>
</feature>
<evidence type="ECO:0000256" key="4">
    <source>
        <dbReference type="ARBA" id="ARBA00022496"/>
    </source>
</evidence>
<keyword evidence="9 10" id="KW-0998">Cell outer membrane</keyword>
<evidence type="ECO:0000256" key="12">
    <source>
        <dbReference type="SAM" id="SignalP"/>
    </source>
</evidence>
<evidence type="ECO:0000313" key="14">
    <source>
        <dbReference type="EMBL" id="MFC4313944.1"/>
    </source>
</evidence>
<dbReference type="InterPro" id="IPR037066">
    <property type="entry name" value="Plug_dom_sf"/>
</dbReference>
<keyword evidence="8 10" id="KW-0472">Membrane</keyword>
<dbReference type="CDD" id="cd01347">
    <property type="entry name" value="ligand_gated_channel"/>
    <property type="match status" value="1"/>
</dbReference>
<dbReference type="Pfam" id="PF07715">
    <property type="entry name" value="Plug"/>
    <property type="match status" value="1"/>
</dbReference>
<dbReference type="PROSITE" id="PS52016">
    <property type="entry name" value="TONB_DEPENDENT_REC_3"/>
    <property type="match status" value="1"/>
</dbReference>
<dbReference type="InterPro" id="IPR000531">
    <property type="entry name" value="Beta-barrel_TonB"/>
</dbReference>
<dbReference type="SUPFAM" id="SSF56935">
    <property type="entry name" value="Porins"/>
    <property type="match status" value="1"/>
</dbReference>
<dbReference type="Gene3D" id="3.55.50.30">
    <property type="match status" value="1"/>
</dbReference>
<keyword evidence="5 10" id="KW-0812">Transmembrane</keyword>
<keyword evidence="3 10" id="KW-1134">Transmembrane beta strand</keyword>
<comment type="caution">
    <text evidence="14">The sequence shown here is derived from an EMBL/GenBank/DDBJ whole genome shotgun (WGS) entry which is preliminary data.</text>
</comment>
<keyword evidence="4" id="KW-0410">Iron transport</keyword>
<keyword evidence="14" id="KW-0675">Receptor</keyword>
<proteinExistence type="inferred from homology"/>
<dbReference type="PANTHER" id="PTHR47234:SF3">
    <property type="entry name" value="SECRETIN_TONB SHORT N-TERMINAL DOMAIN-CONTAINING PROTEIN"/>
    <property type="match status" value="1"/>
</dbReference>
<dbReference type="RefSeq" id="WP_380604721.1">
    <property type="nucleotide sequence ID" value="NZ_JBHSDU010000015.1"/>
</dbReference>
<dbReference type="Pfam" id="PF00593">
    <property type="entry name" value="TonB_dep_Rec_b-barrel"/>
    <property type="match status" value="1"/>
</dbReference>
<evidence type="ECO:0000256" key="10">
    <source>
        <dbReference type="PROSITE-ProRule" id="PRU01360"/>
    </source>
</evidence>
<keyword evidence="12" id="KW-0732">Signal</keyword>
<evidence type="ECO:0000256" key="1">
    <source>
        <dbReference type="ARBA" id="ARBA00004571"/>
    </source>
</evidence>
<evidence type="ECO:0000259" key="13">
    <source>
        <dbReference type="SMART" id="SM00965"/>
    </source>
</evidence>
<evidence type="ECO:0000256" key="11">
    <source>
        <dbReference type="RuleBase" id="RU003357"/>
    </source>
</evidence>
<evidence type="ECO:0000256" key="7">
    <source>
        <dbReference type="ARBA" id="ARBA00023077"/>
    </source>
</evidence>
<organism evidence="14 15">
    <name type="scientific">Steroidobacter flavus</name>
    <dbReference type="NCBI Taxonomy" id="1842136"/>
    <lineage>
        <taxon>Bacteria</taxon>
        <taxon>Pseudomonadati</taxon>
        <taxon>Pseudomonadota</taxon>
        <taxon>Gammaproteobacteria</taxon>
        <taxon>Steroidobacterales</taxon>
        <taxon>Steroidobacteraceae</taxon>
        <taxon>Steroidobacter</taxon>
    </lineage>
</organism>
<dbReference type="PANTHER" id="PTHR47234">
    <property type="match status" value="1"/>
</dbReference>
<keyword evidence="6" id="KW-0408">Iron</keyword>
<evidence type="ECO:0000256" key="2">
    <source>
        <dbReference type="ARBA" id="ARBA00022448"/>
    </source>
</evidence>
<dbReference type="Proteomes" id="UP001595904">
    <property type="component" value="Unassembled WGS sequence"/>
</dbReference>
<accession>A0ABV8T6C4</accession>
<evidence type="ECO:0000256" key="9">
    <source>
        <dbReference type="ARBA" id="ARBA00023237"/>
    </source>
</evidence>
<dbReference type="SMART" id="SM00965">
    <property type="entry name" value="STN"/>
    <property type="match status" value="1"/>
</dbReference>
<dbReference type="InterPro" id="IPR039426">
    <property type="entry name" value="TonB-dep_rcpt-like"/>
</dbReference>
<keyword evidence="2 10" id="KW-0813">Transport</keyword>
<protein>
    <submittedName>
        <fullName evidence="14">TonB-dependent receptor domain-containing protein</fullName>
    </submittedName>
</protein>
<dbReference type="InterPro" id="IPR012910">
    <property type="entry name" value="Plug_dom"/>
</dbReference>
<comment type="similarity">
    <text evidence="10 11">Belongs to the TonB-dependent receptor family.</text>
</comment>
<evidence type="ECO:0000256" key="3">
    <source>
        <dbReference type="ARBA" id="ARBA00022452"/>
    </source>
</evidence>
<keyword evidence="15" id="KW-1185">Reference proteome</keyword>
<dbReference type="InterPro" id="IPR011662">
    <property type="entry name" value="Secretin/TonB_short_N"/>
</dbReference>
<dbReference type="Pfam" id="PF07660">
    <property type="entry name" value="STN"/>
    <property type="match status" value="1"/>
</dbReference>
<evidence type="ECO:0000256" key="6">
    <source>
        <dbReference type="ARBA" id="ARBA00023004"/>
    </source>
</evidence>
<evidence type="ECO:0000256" key="5">
    <source>
        <dbReference type="ARBA" id="ARBA00022692"/>
    </source>
</evidence>